<keyword evidence="7" id="KW-0520">NAD</keyword>
<evidence type="ECO:0000313" key="9">
    <source>
        <dbReference type="EMBL" id="QFP99050.1"/>
    </source>
</evidence>
<keyword evidence="7" id="KW-0830">Ubiquinone</keyword>
<keyword evidence="7" id="KW-0249">Electron transport</keyword>
<dbReference type="PANTHER" id="PTHR43507:SF1">
    <property type="entry name" value="NADH-UBIQUINONE OXIDOREDUCTASE CHAIN 4"/>
    <property type="match status" value="1"/>
</dbReference>
<dbReference type="GO" id="GO:0042773">
    <property type="term" value="P:ATP synthesis coupled electron transport"/>
    <property type="evidence" value="ECO:0007669"/>
    <property type="project" value="InterPro"/>
</dbReference>
<comment type="catalytic activity">
    <reaction evidence="7">
        <text>a ubiquinone + NADH + 5 H(+)(in) = a ubiquinol + NAD(+) + 4 H(+)(out)</text>
        <dbReference type="Rhea" id="RHEA:29091"/>
        <dbReference type="Rhea" id="RHEA-COMP:9565"/>
        <dbReference type="Rhea" id="RHEA-COMP:9566"/>
        <dbReference type="ChEBI" id="CHEBI:15378"/>
        <dbReference type="ChEBI" id="CHEBI:16389"/>
        <dbReference type="ChEBI" id="CHEBI:17976"/>
        <dbReference type="ChEBI" id="CHEBI:57540"/>
        <dbReference type="ChEBI" id="CHEBI:57945"/>
        <dbReference type="EC" id="7.1.1.2"/>
    </reaction>
</comment>
<keyword evidence="4 7" id="KW-0812">Transmembrane</keyword>
<comment type="subcellular location">
    <subcellularLocation>
        <location evidence="2">Membrane</location>
        <topology evidence="2">Multi-pass membrane protein</topology>
    </subcellularLocation>
    <subcellularLocation>
        <location evidence="7">Mitochondrion membrane</location>
        <topology evidence="7">Multi-pass membrane protein</topology>
    </subcellularLocation>
</comment>
<evidence type="ECO:0000256" key="2">
    <source>
        <dbReference type="ARBA" id="ARBA00004141"/>
    </source>
</evidence>
<feature type="transmembrane region" description="Helical" evidence="7">
    <location>
        <begin position="43"/>
        <end position="63"/>
    </location>
</feature>
<dbReference type="GO" id="GO:0003954">
    <property type="term" value="F:NADH dehydrogenase activity"/>
    <property type="evidence" value="ECO:0007669"/>
    <property type="project" value="TreeGrafter"/>
</dbReference>
<keyword evidence="5 7" id="KW-1133">Transmembrane helix</keyword>
<feature type="transmembrane region" description="Helical" evidence="7">
    <location>
        <begin position="301"/>
        <end position="320"/>
    </location>
</feature>
<dbReference type="Pfam" id="PF00361">
    <property type="entry name" value="Proton_antipo_M"/>
    <property type="match status" value="1"/>
</dbReference>
<keyword evidence="7" id="KW-0679">Respiratory chain</keyword>
<feature type="transmembrane region" description="Helical" evidence="7">
    <location>
        <begin position="478"/>
        <end position="497"/>
    </location>
</feature>
<keyword evidence="7" id="KW-0813">Transport</keyword>
<evidence type="ECO:0000259" key="8">
    <source>
        <dbReference type="Pfam" id="PF00361"/>
    </source>
</evidence>
<feature type="transmembrane region" description="Helical" evidence="7">
    <location>
        <begin position="143"/>
        <end position="161"/>
    </location>
</feature>
<proteinExistence type="inferred from homology"/>
<evidence type="ECO:0000256" key="1">
    <source>
        <dbReference type="ARBA" id="ARBA00003257"/>
    </source>
</evidence>
<reference evidence="9" key="1">
    <citation type="submission" date="2019-06" db="EMBL/GenBank/DDBJ databases">
        <authorList>
            <person name="Wideman J.G."/>
            <person name="Richards T.A."/>
        </authorList>
    </citation>
    <scope>NUCLEOTIDE SEQUENCE</scope>
</reference>
<dbReference type="PANTHER" id="PTHR43507">
    <property type="entry name" value="NADH-UBIQUINONE OXIDOREDUCTASE CHAIN 4"/>
    <property type="match status" value="1"/>
</dbReference>
<feature type="domain" description="NADH:quinone oxidoreductase/Mrp antiporter transmembrane" evidence="8">
    <location>
        <begin position="160"/>
        <end position="448"/>
    </location>
</feature>
<keyword evidence="6 7" id="KW-0472">Membrane</keyword>
<name>A0A5P8DJT3_9EUKA</name>
<feature type="transmembrane region" description="Helical" evidence="7">
    <location>
        <begin position="196"/>
        <end position="218"/>
    </location>
</feature>
<evidence type="ECO:0000256" key="6">
    <source>
        <dbReference type="ARBA" id="ARBA00023136"/>
    </source>
</evidence>
<sequence length="519" mass="59516">MGSNPTWFIFLMLLFIIIFILLSTIIIILVGNFFKIQQDTVRSISLISSNVSFFLSLFFLILFDRSSIEYQFVLNEIFINYKGLLNIYEFLPIPNNNFFYVHQFIISFGIDGISLFFLLLTTFITPLCLLTSYKQGLIRVKDYCLSLLLLELFLILSFIAIDLIAFFIFFESILIPMFFMIGIWGSRERKIRASFFLFIFTLFGSIFLFFSILLLYYDVGTTHFSILSKSQIAFDKELVLWIFLYLAFSIKIPTIPMHIWLPEAHVEAPTAGSVILAGLLLKLGGYGFIRILLTTFSKSTFYYLPLVDTFAVVSIIYASLTTIRQIDMKRIIAYSSVAHMNLVVLGIFSGNIQGISGSIFLMIAHGIVSSALFFLIGVVYDKYGTRIIYYYGGLIKTMPLFGCQLLFFCMANIGLPGTCNFIGELIVFFGLVDRNFIILFISITGVVLSVLYTMFFCNRIIFGNLNIKYIFLYKDMTFRELCIIYPLTVLTLLLGFFPDIVFDTILTSVSMNIEQQHYL</sequence>
<dbReference type="InterPro" id="IPR010227">
    <property type="entry name" value="NADH_Q_OxRdtase_chainM/4"/>
</dbReference>
<feature type="transmembrane region" description="Helical" evidence="7">
    <location>
        <begin position="167"/>
        <end position="184"/>
    </location>
</feature>
<feature type="transmembrane region" description="Helical" evidence="7">
    <location>
        <begin position="358"/>
        <end position="380"/>
    </location>
</feature>
<feature type="transmembrane region" description="Helical" evidence="7">
    <location>
        <begin position="104"/>
        <end position="131"/>
    </location>
</feature>
<dbReference type="GO" id="GO:0008137">
    <property type="term" value="F:NADH dehydrogenase (ubiquinone) activity"/>
    <property type="evidence" value="ECO:0007669"/>
    <property type="project" value="UniProtKB-UniRule"/>
</dbReference>
<dbReference type="GO" id="GO:0048039">
    <property type="term" value="F:ubiquinone binding"/>
    <property type="evidence" value="ECO:0007669"/>
    <property type="project" value="TreeGrafter"/>
</dbReference>
<protein>
    <recommendedName>
        <fullName evidence="7">NADH-ubiquinone oxidoreductase chain 4</fullName>
        <ecNumber evidence="7">7.1.1.2</ecNumber>
    </recommendedName>
</protein>
<evidence type="ECO:0000256" key="4">
    <source>
        <dbReference type="ARBA" id="ARBA00022692"/>
    </source>
</evidence>
<dbReference type="AlphaFoldDB" id="A0A5P8DJT3"/>
<evidence type="ECO:0000256" key="5">
    <source>
        <dbReference type="ARBA" id="ARBA00022989"/>
    </source>
</evidence>
<feature type="transmembrane region" description="Helical" evidence="7">
    <location>
        <begin position="238"/>
        <end position="261"/>
    </location>
</feature>
<evidence type="ECO:0000256" key="7">
    <source>
        <dbReference type="RuleBase" id="RU003297"/>
    </source>
</evidence>
<feature type="transmembrane region" description="Helical" evidence="7">
    <location>
        <begin position="401"/>
        <end position="430"/>
    </location>
</feature>
<organism evidence="9">
    <name type="scientific">Rhizaria sp</name>
    <dbReference type="NCBI Taxonomy" id="2204297"/>
    <lineage>
        <taxon>Eukaryota</taxon>
        <taxon>Sar</taxon>
        <taxon>Rhizaria</taxon>
    </lineage>
</organism>
<feature type="transmembrane region" description="Helical" evidence="7">
    <location>
        <begin position="436"/>
        <end position="457"/>
    </location>
</feature>
<gene>
    <name evidence="9" type="primary">nad4</name>
</gene>
<dbReference type="EMBL" id="MN082144">
    <property type="protein sequence ID" value="QFP99050.1"/>
    <property type="molecule type" value="Genomic_DNA"/>
</dbReference>
<dbReference type="GO" id="GO:0031966">
    <property type="term" value="C:mitochondrial membrane"/>
    <property type="evidence" value="ECO:0007669"/>
    <property type="project" value="UniProtKB-SubCell"/>
</dbReference>
<accession>A0A5P8DJT3</accession>
<dbReference type="PRINTS" id="PR01437">
    <property type="entry name" value="NUOXDRDTASE4"/>
</dbReference>
<comment type="function">
    <text evidence="7">Core subunit of the mitochondrial membrane respiratory chain NADH dehydrogenase (Complex I) which catalyzes electron transfer from NADH through the respiratory chain, using ubiquinone as an electron acceptor. Essential for the catalytic activity and assembly of complex I.</text>
</comment>
<geneLocation type="mitochondrion" evidence="9"/>
<feature type="transmembrane region" description="Helical" evidence="7">
    <location>
        <begin position="268"/>
        <end position="289"/>
    </location>
</feature>
<feature type="transmembrane region" description="Helical" evidence="7">
    <location>
        <begin position="6"/>
        <end position="31"/>
    </location>
</feature>
<feature type="transmembrane region" description="Helical" evidence="7">
    <location>
        <begin position="332"/>
        <end position="352"/>
    </location>
</feature>
<dbReference type="EC" id="7.1.1.2" evidence="7"/>
<comment type="function">
    <text evidence="1">Core subunit of the mitochondrial membrane respiratory chain NADH dehydrogenase (Complex I) that is believed to belong to the minimal assembly required for catalysis. Complex I functions in the transfer of electrons from NADH to the respiratory chain. The immediate electron acceptor for the enzyme is believed to be ubiquinone.</text>
</comment>
<dbReference type="NCBIfam" id="TIGR01972">
    <property type="entry name" value="NDH_I_M"/>
    <property type="match status" value="1"/>
</dbReference>
<dbReference type="InterPro" id="IPR001750">
    <property type="entry name" value="ND/Mrp_TM"/>
</dbReference>
<comment type="similarity">
    <text evidence="3 7">Belongs to the complex I subunit 4 family.</text>
</comment>
<dbReference type="InterPro" id="IPR003918">
    <property type="entry name" value="NADH_UbQ_OxRdtase"/>
</dbReference>
<evidence type="ECO:0000256" key="3">
    <source>
        <dbReference type="ARBA" id="ARBA00009025"/>
    </source>
</evidence>
<dbReference type="GO" id="GO:0015990">
    <property type="term" value="P:electron transport coupled proton transport"/>
    <property type="evidence" value="ECO:0007669"/>
    <property type="project" value="TreeGrafter"/>
</dbReference>
<keyword evidence="7 9" id="KW-0496">Mitochondrion</keyword>